<feature type="domain" description="Glucodextranase-like C-terminal" evidence="2">
    <location>
        <begin position="10"/>
        <end position="80"/>
    </location>
</feature>
<dbReference type="InterPro" id="IPR019248">
    <property type="entry name" value="Glucodextran_C"/>
</dbReference>
<evidence type="ECO:0000313" key="3">
    <source>
        <dbReference type="EMBL" id="MFC6660163.1"/>
    </source>
</evidence>
<comment type="caution">
    <text evidence="3">The sequence shown here is derived from an EMBL/GenBank/DDBJ whole genome shotgun (WGS) entry which is preliminary data.</text>
</comment>
<sequence length="140" mass="14110">MLALLASTITLSDPAGDARGDGGYVLPTRPAFTPDMLDLRAFSAQPQGEGMRFTVSFTAMGNPWNAPSGSSAGVTDIFVKGSLGASSCWPIQACGCAARAGGPTTCACRGRGLAGAGRQPGRADPPAHAAGAGVWHQPDH</sequence>
<accession>A0ABW1ZH93</accession>
<keyword evidence="4" id="KW-1185">Reference proteome</keyword>
<evidence type="ECO:0000259" key="2">
    <source>
        <dbReference type="Pfam" id="PF09985"/>
    </source>
</evidence>
<dbReference type="Pfam" id="PF09985">
    <property type="entry name" value="Glucodextran_C"/>
    <property type="match status" value="1"/>
</dbReference>
<protein>
    <submittedName>
        <fullName evidence="3">Glucodextranase DOMON-like domain-containing protein</fullName>
    </submittedName>
</protein>
<feature type="region of interest" description="Disordered" evidence="1">
    <location>
        <begin position="114"/>
        <end position="140"/>
    </location>
</feature>
<dbReference type="EMBL" id="JBHSWB010000001">
    <property type="protein sequence ID" value="MFC6660163.1"/>
    <property type="molecule type" value="Genomic_DNA"/>
</dbReference>
<evidence type="ECO:0000313" key="4">
    <source>
        <dbReference type="Proteomes" id="UP001596317"/>
    </source>
</evidence>
<dbReference type="Gene3D" id="2.60.40.1190">
    <property type="match status" value="1"/>
</dbReference>
<reference evidence="4" key="1">
    <citation type="journal article" date="2019" name="Int. J. Syst. Evol. Microbiol.">
        <title>The Global Catalogue of Microorganisms (GCM) 10K type strain sequencing project: providing services to taxonomists for standard genome sequencing and annotation.</title>
        <authorList>
            <consortium name="The Broad Institute Genomics Platform"/>
            <consortium name="The Broad Institute Genome Sequencing Center for Infectious Disease"/>
            <person name="Wu L."/>
            <person name="Ma J."/>
        </authorList>
    </citation>
    <scope>NUCLEOTIDE SEQUENCE [LARGE SCALE GENOMIC DNA]</scope>
    <source>
        <strain evidence="4">CCUG 63830</strain>
    </source>
</reference>
<gene>
    <name evidence="3" type="ORF">ACFP90_07190</name>
</gene>
<organism evidence="3 4">
    <name type="scientific">Deinococcus multiflagellatus</name>
    <dbReference type="NCBI Taxonomy" id="1656887"/>
    <lineage>
        <taxon>Bacteria</taxon>
        <taxon>Thermotogati</taxon>
        <taxon>Deinococcota</taxon>
        <taxon>Deinococci</taxon>
        <taxon>Deinococcales</taxon>
        <taxon>Deinococcaceae</taxon>
        <taxon>Deinococcus</taxon>
    </lineage>
</organism>
<dbReference type="RefSeq" id="WP_380055054.1">
    <property type="nucleotide sequence ID" value="NZ_JBHSWB010000001.1"/>
</dbReference>
<name>A0ABW1ZH93_9DEIO</name>
<evidence type="ECO:0000256" key="1">
    <source>
        <dbReference type="SAM" id="MobiDB-lite"/>
    </source>
</evidence>
<proteinExistence type="predicted"/>
<dbReference type="Proteomes" id="UP001596317">
    <property type="component" value="Unassembled WGS sequence"/>
</dbReference>
<dbReference type="SUPFAM" id="SSF49344">
    <property type="entry name" value="CBD9-like"/>
    <property type="match status" value="1"/>
</dbReference>